<gene>
    <name evidence="6" type="ORF">QO011_004837</name>
</gene>
<name>A0ABU0JDW8_9HYPH</name>
<evidence type="ECO:0000256" key="1">
    <source>
        <dbReference type="ARBA" id="ARBA00004418"/>
    </source>
</evidence>
<evidence type="ECO:0000256" key="2">
    <source>
        <dbReference type="ARBA" id="ARBA00008520"/>
    </source>
</evidence>
<dbReference type="InterPro" id="IPR006059">
    <property type="entry name" value="SBP"/>
</dbReference>
<evidence type="ECO:0000313" key="7">
    <source>
        <dbReference type="Proteomes" id="UP001242480"/>
    </source>
</evidence>
<keyword evidence="4" id="KW-0732">Signal</keyword>
<comment type="subcellular location">
    <subcellularLocation>
        <location evidence="1">Periplasm</location>
    </subcellularLocation>
</comment>
<dbReference type="EMBL" id="JAUSVX010000010">
    <property type="protein sequence ID" value="MDQ0471810.1"/>
    <property type="molecule type" value="Genomic_DNA"/>
</dbReference>
<dbReference type="SUPFAM" id="SSF53850">
    <property type="entry name" value="Periplasmic binding protein-like II"/>
    <property type="match status" value="1"/>
</dbReference>
<dbReference type="RefSeq" id="WP_307277581.1">
    <property type="nucleotide sequence ID" value="NZ_JAUSVX010000010.1"/>
</dbReference>
<dbReference type="Gene3D" id="3.40.190.10">
    <property type="entry name" value="Periplasmic binding protein-like II"/>
    <property type="match status" value="2"/>
</dbReference>
<evidence type="ECO:0000256" key="4">
    <source>
        <dbReference type="ARBA" id="ARBA00022729"/>
    </source>
</evidence>
<keyword evidence="3" id="KW-0813">Transport</keyword>
<dbReference type="PANTHER" id="PTHR30006">
    <property type="entry name" value="THIAMINE-BINDING PERIPLASMIC PROTEIN-RELATED"/>
    <property type="match status" value="1"/>
</dbReference>
<proteinExistence type="inferred from homology"/>
<comment type="caution">
    <text evidence="6">The sequence shown here is derived from an EMBL/GenBank/DDBJ whole genome shotgun (WGS) entry which is preliminary data.</text>
</comment>
<dbReference type="PANTHER" id="PTHR30006:SF3">
    <property type="entry name" value="THIAMINE-BINDING PERIPLASMIC PROTEIN"/>
    <property type="match status" value="1"/>
</dbReference>
<dbReference type="PROSITE" id="PS51318">
    <property type="entry name" value="TAT"/>
    <property type="match status" value="1"/>
</dbReference>
<keyword evidence="7" id="KW-1185">Reference proteome</keyword>
<reference evidence="6 7" key="1">
    <citation type="submission" date="2023-07" db="EMBL/GenBank/DDBJ databases">
        <title>Genomic Encyclopedia of Type Strains, Phase IV (KMG-IV): sequencing the most valuable type-strain genomes for metagenomic binning, comparative biology and taxonomic classification.</title>
        <authorList>
            <person name="Goeker M."/>
        </authorList>
    </citation>
    <scope>NUCLEOTIDE SEQUENCE [LARGE SCALE GENOMIC DNA]</scope>
    <source>
        <strain evidence="6 7">DSM 19619</strain>
    </source>
</reference>
<comment type="similarity">
    <text evidence="2">Belongs to the bacterial solute-binding protein 1 family.</text>
</comment>
<dbReference type="Proteomes" id="UP001242480">
    <property type="component" value="Unassembled WGS sequence"/>
</dbReference>
<organism evidence="6 7">
    <name type="scientific">Labrys wisconsinensis</name>
    <dbReference type="NCBI Taxonomy" id="425677"/>
    <lineage>
        <taxon>Bacteria</taxon>
        <taxon>Pseudomonadati</taxon>
        <taxon>Pseudomonadota</taxon>
        <taxon>Alphaproteobacteria</taxon>
        <taxon>Hyphomicrobiales</taxon>
        <taxon>Xanthobacteraceae</taxon>
        <taxon>Labrys</taxon>
    </lineage>
</organism>
<dbReference type="Pfam" id="PF13416">
    <property type="entry name" value="SBP_bac_8"/>
    <property type="match status" value="1"/>
</dbReference>
<evidence type="ECO:0000313" key="6">
    <source>
        <dbReference type="EMBL" id="MDQ0471810.1"/>
    </source>
</evidence>
<dbReference type="CDD" id="cd13589">
    <property type="entry name" value="PBP2_polyamine_RpCGA009"/>
    <property type="match status" value="1"/>
</dbReference>
<protein>
    <submittedName>
        <fullName evidence="6">Spermidine/putrescine transport system substrate-binding protein</fullName>
    </submittedName>
</protein>
<sequence length="370" mass="40555">MSDLDVRQVLGAARHMERRSFLKLLGAGAAAASFPTLAAWSDRAAAQSAGGELVVASWGGSTGALHKKHFFDPFTRVTGIKVVDVSPTSYGKLKSMVEAGSPEWDVTLLIDIGQAKRAMNEGLVEPIDYGVVHAEDLIPAARGSHWTAGEIETVLMGYRTDTFHDAHPTSWADFWNVEKFPGLRGLHNWCVTTMEAALLADGVAPKALYPLDIDRAFASLDRLKPHVKVWWDVSAQGNSQQLLKDHEVDVLNGWTGRFGPLILGGDPVNMEYGQGLYTIAPWVVVKGARNPRNAMLFLDFIAQPEPQAALHSELIYGPTNPKALALIKPEIARLLPTNPDNFAKTVPIDSDYWQAHEAEVTERFTAWLLT</sequence>
<accession>A0ABU0JDW8</accession>
<dbReference type="InterPro" id="IPR006311">
    <property type="entry name" value="TAT_signal"/>
</dbReference>
<evidence type="ECO:0000256" key="3">
    <source>
        <dbReference type="ARBA" id="ARBA00022448"/>
    </source>
</evidence>
<evidence type="ECO:0000256" key="5">
    <source>
        <dbReference type="ARBA" id="ARBA00022764"/>
    </source>
</evidence>
<keyword evidence="5" id="KW-0574">Periplasm</keyword>